<accession>A0A068WYM2</accession>
<evidence type="ECO:0000313" key="3">
    <source>
        <dbReference type="WBParaSite" id="EgrG_000092700"/>
    </source>
</evidence>
<dbReference type="EMBL" id="LK028652">
    <property type="protein sequence ID" value="CDS24942.1"/>
    <property type="molecule type" value="Genomic_DNA"/>
</dbReference>
<protein>
    <submittedName>
        <fullName evidence="3">Secreted protein</fullName>
    </submittedName>
</protein>
<reference evidence="1" key="2">
    <citation type="submission" date="2014-06" db="EMBL/GenBank/DDBJ databases">
        <authorList>
            <person name="Aslett M."/>
        </authorList>
    </citation>
    <scope>NUCLEOTIDE SEQUENCE</scope>
</reference>
<sequence length="65" mass="7224">MHVSLARWRRMVIAPWKTASAWYTVPIGCTGFRCAGEKYRLSPPPQPIPAPPPPTPLLTNSLLLL</sequence>
<reference evidence="3" key="3">
    <citation type="submission" date="2020-10" db="UniProtKB">
        <authorList>
            <consortium name="WormBaseParasite"/>
        </authorList>
    </citation>
    <scope>IDENTIFICATION</scope>
</reference>
<organism evidence="1">
    <name type="scientific">Echinococcus granulosus</name>
    <name type="common">Hydatid tapeworm</name>
    <dbReference type="NCBI Taxonomy" id="6210"/>
    <lineage>
        <taxon>Eukaryota</taxon>
        <taxon>Metazoa</taxon>
        <taxon>Spiralia</taxon>
        <taxon>Lophotrochozoa</taxon>
        <taxon>Platyhelminthes</taxon>
        <taxon>Cestoda</taxon>
        <taxon>Eucestoda</taxon>
        <taxon>Cyclophyllidea</taxon>
        <taxon>Taeniidae</taxon>
        <taxon>Echinococcus</taxon>
        <taxon>Echinococcus granulosus group</taxon>
    </lineage>
</organism>
<reference evidence="1 2" key="1">
    <citation type="journal article" date="2013" name="Nature">
        <title>The genomes of four tapeworm species reveal adaptations to parasitism.</title>
        <authorList>
            <person name="Tsai I.J."/>
            <person name="Zarowiecki M."/>
            <person name="Holroyd N."/>
            <person name="Garciarrubio A."/>
            <person name="Sanchez-Flores A."/>
            <person name="Brooks K.L."/>
            <person name="Tracey A."/>
            <person name="Bobes R.J."/>
            <person name="Fragoso G."/>
            <person name="Sciutto E."/>
            <person name="Aslett M."/>
            <person name="Beasley H."/>
            <person name="Bennett H.M."/>
            <person name="Cai J."/>
            <person name="Camicia F."/>
            <person name="Clark R."/>
            <person name="Cucher M."/>
            <person name="De Silva N."/>
            <person name="Day T.A."/>
            <person name="Deplazes P."/>
            <person name="Estrada K."/>
            <person name="Fernandez C."/>
            <person name="Holland P.W."/>
            <person name="Hou J."/>
            <person name="Hu S."/>
            <person name="Huckvale T."/>
            <person name="Hung S.S."/>
            <person name="Kamenetzky L."/>
            <person name="Keane J.A."/>
            <person name="Kiss F."/>
            <person name="Koziol U."/>
            <person name="Lambert O."/>
            <person name="Liu K."/>
            <person name="Luo X."/>
            <person name="Luo Y."/>
            <person name="Macchiaroli N."/>
            <person name="Nichol S."/>
            <person name="Paps J."/>
            <person name="Parkinson J."/>
            <person name="Pouchkina-Stantcheva N."/>
            <person name="Riddiford N."/>
            <person name="Rosenzvit M."/>
            <person name="Salinas G."/>
            <person name="Wasmuth J.D."/>
            <person name="Zamanian M."/>
            <person name="Zheng Y."/>
            <person name="Cai X."/>
            <person name="Soberon X."/>
            <person name="Olson P.D."/>
            <person name="Laclette J.P."/>
            <person name="Brehm K."/>
            <person name="Berriman M."/>
            <person name="Garciarrubio A."/>
            <person name="Bobes R.J."/>
            <person name="Fragoso G."/>
            <person name="Sanchez-Flores A."/>
            <person name="Estrada K."/>
            <person name="Cevallos M.A."/>
            <person name="Morett E."/>
            <person name="Gonzalez V."/>
            <person name="Portillo T."/>
            <person name="Ochoa-Leyva A."/>
            <person name="Jose M.V."/>
            <person name="Sciutto E."/>
            <person name="Landa A."/>
            <person name="Jimenez L."/>
            <person name="Valdes V."/>
            <person name="Carrero J.C."/>
            <person name="Larralde C."/>
            <person name="Morales-Montor J."/>
            <person name="Limon-Lason J."/>
            <person name="Soberon X."/>
            <person name="Laclette J.P."/>
        </authorList>
    </citation>
    <scope>NUCLEOTIDE SEQUENCE [LARGE SCALE GENOMIC DNA]</scope>
</reference>
<name>A0A068WYM2_ECHGR</name>
<evidence type="ECO:0000313" key="2">
    <source>
        <dbReference type="Proteomes" id="UP000492820"/>
    </source>
</evidence>
<proteinExistence type="predicted"/>
<evidence type="ECO:0000313" key="1">
    <source>
        <dbReference type="EMBL" id="CDS24942.1"/>
    </source>
</evidence>
<dbReference type="AlphaFoldDB" id="A0A068WYM2"/>
<gene>
    <name evidence="1" type="ORF">EgrG_000092700</name>
</gene>
<dbReference type="Proteomes" id="UP000492820">
    <property type="component" value="Unassembled WGS sequence"/>
</dbReference>
<dbReference type="WBParaSite" id="EgrG_000092700">
    <property type="protein sequence ID" value="EgrG_000092700"/>
    <property type="gene ID" value="EgrG_000092700"/>
</dbReference>